<evidence type="ECO:0008006" key="3">
    <source>
        <dbReference type="Google" id="ProtNLM"/>
    </source>
</evidence>
<dbReference type="InterPro" id="IPR023614">
    <property type="entry name" value="Porin_dom_sf"/>
</dbReference>
<accession>A0A109BBY9</accession>
<evidence type="ECO:0000313" key="1">
    <source>
        <dbReference type="EMBL" id="KWT65989.1"/>
    </source>
</evidence>
<name>A0A109BBY9_HYPSL</name>
<dbReference type="SUPFAM" id="SSF56935">
    <property type="entry name" value="Porins"/>
    <property type="match status" value="1"/>
</dbReference>
<keyword evidence="2" id="KW-1185">Reference proteome</keyword>
<comment type="caution">
    <text evidence="1">The sequence shown here is derived from an EMBL/GenBank/DDBJ whole genome shotgun (WGS) entry which is preliminary data.</text>
</comment>
<dbReference type="RefSeq" id="WP_068463110.1">
    <property type="nucleotide sequence ID" value="NZ_JAEFBX010000003.1"/>
</dbReference>
<dbReference type="Proteomes" id="UP000059074">
    <property type="component" value="Unassembled WGS sequence"/>
</dbReference>
<evidence type="ECO:0000313" key="2">
    <source>
        <dbReference type="Proteomes" id="UP000059074"/>
    </source>
</evidence>
<dbReference type="PATRIC" id="fig|121290.4.peg.1447"/>
<protein>
    <recommendedName>
        <fullName evidence="3">Porin domain-containing protein</fullName>
    </recommendedName>
</protein>
<dbReference type="AlphaFoldDB" id="A0A109BBY9"/>
<dbReference type="EMBL" id="LMTR01000074">
    <property type="protein sequence ID" value="KWT65989.1"/>
    <property type="molecule type" value="Genomic_DNA"/>
</dbReference>
<reference evidence="1 2" key="1">
    <citation type="submission" date="2015-10" db="EMBL/GenBank/DDBJ databases">
        <title>Transcriptomic analysis of a linuron degrading triple-species bacterial consortium.</title>
        <authorList>
            <person name="Albers P."/>
        </authorList>
    </citation>
    <scope>NUCLEOTIDE SEQUENCE [LARGE SCALE GENOMIC DNA]</scope>
    <source>
        <strain evidence="1 2">WDL6</strain>
    </source>
</reference>
<proteinExistence type="predicted"/>
<dbReference type="Gene3D" id="2.40.160.10">
    <property type="entry name" value="Porin"/>
    <property type="match status" value="1"/>
</dbReference>
<organism evidence="1 2">
    <name type="scientific">Hyphomicrobium sulfonivorans</name>
    <dbReference type="NCBI Taxonomy" id="121290"/>
    <lineage>
        <taxon>Bacteria</taxon>
        <taxon>Pseudomonadati</taxon>
        <taxon>Pseudomonadota</taxon>
        <taxon>Alphaproteobacteria</taxon>
        <taxon>Hyphomicrobiales</taxon>
        <taxon>Hyphomicrobiaceae</taxon>
        <taxon>Hyphomicrobium</taxon>
    </lineage>
</organism>
<dbReference type="STRING" id="121290.APY04_2576"/>
<sequence>MAELEATTARKGNRKVSLEVSGHINEGVLFWDDGWESNAYVVTNDNSRSRFRFRGKAKINSDWEAGYRLEIGVRSSNSKRFTQSGTVAAAFDLRDSHWYVKSKTYGTVAVGLQSTATDGITEINQAQTRDFAKYSDIEDTGLGLNLRRRDGALATSTAGGASAYSYYTLLGGYGDQPGDGEKRFNGVRYTTPEISGFTASAFWGQDDYWDVSLAYSGEHAGFKIEAGLGYGEITDGTQTQTACASIGGVVVGSNADAKCSQFGGSLSVLHSETGLYANFAAGIKKDDLINQTNLFSLRNANDEQTFWAAEVGIERKWNSLGKTTVYGQYYHYEGGGSSRRIAGAFAGTANAAAVVETGVESYGFGLAQGIDAAALTLYLSYRHVEGELGVVNTDGAGRAVAGAASGVPLEDLNLVFAGGIIKF</sequence>
<gene>
    <name evidence="1" type="ORF">APY04_2576</name>
</gene>